<keyword evidence="2" id="KW-0689">Ribosomal protein</keyword>
<dbReference type="Proteomes" id="UP001485043">
    <property type="component" value="Unassembled WGS sequence"/>
</dbReference>
<evidence type="ECO:0000256" key="1">
    <source>
        <dbReference type="ARBA" id="ARBA00008560"/>
    </source>
</evidence>
<evidence type="ECO:0000313" key="5">
    <source>
        <dbReference type="Proteomes" id="UP001485043"/>
    </source>
</evidence>
<dbReference type="InterPro" id="IPR011332">
    <property type="entry name" value="Ribosomal_zn-bd"/>
</dbReference>
<dbReference type="GO" id="GO:0003735">
    <property type="term" value="F:structural constituent of ribosome"/>
    <property type="evidence" value="ECO:0007669"/>
    <property type="project" value="InterPro"/>
</dbReference>
<evidence type="ECO:0000313" key="4">
    <source>
        <dbReference type="EMBL" id="KAK9865806.1"/>
    </source>
</evidence>
<gene>
    <name evidence="4" type="ORF">WJX84_011611</name>
</gene>
<dbReference type="GO" id="GO:0006412">
    <property type="term" value="P:translation"/>
    <property type="evidence" value="ECO:0007669"/>
    <property type="project" value="InterPro"/>
</dbReference>
<sequence>MQTLGQVQGWTGWIQSLQESCNALWQHSADSLWLAVPKRKVSPHRRGLRNLHNKWERVSTMSQCGVCGRVLQLHAVPKPSNTCKEHHPETCPTLNPGRLWGSANTADDTP</sequence>
<organism evidence="4 5">
    <name type="scientific">Apatococcus fuscideae</name>
    <dbReference type="NCBI Taxonomy" id="2026836"/>
    <lineage>
        <taxon>Eukaryota</taxon>
        <taxon>Viridiplantae</taxon>
        <taxon>Chlorophyta</taxon>
        <taxon>core chlorophytes</taxon>
        <taxon>Trebouxiophyceae</taxon>
        <taxon>Chlorellales</taxon>
        <taxon>Chlorellaceae</taxon>
        <taxon>Apatococcus</taxon>
    </lineage>
</organism>
<comment type="similarity">
    <text evidence="1">Belongs to the bacterial ribosomal protein bL32 family.</text>
</comment>
<dbReference type="NCBIfam" id="TIGR01031">
    <property type="entry name" value="rpmF_bact"/>
    <property type="match status" value="1"/>
</dbReference>
<evidence type="ECO:0000256" key="3">
    <source>
        <dbReference type="ARBA" id="ARBA00023274"/>
    </source>
</evidence>
<dbReference type="Pfam" id="PF01783">
    <property type="entry name" value="Ribosomal_L32p"/>
    <property type="match status" value="1"/>
</dbReference>
<dbReference type="AlphaFoldDB" id="A0AAW1TA33"/>
<keyword evidence="3" id="KW-0687">Ribonucleoprotein</keyword>
<dbReference type="SUPFAM" id="SSF57829">
    <property type="entry name" value="Zn-binding ribosomal proteins"/>
    <property type="match status" value="1"/>
</dbReference>
<dbReference type="InterPro" id="IPR002677">
    <property type="entry name" value="Ribosomal_bL32"/>
</dbReference>
<comment type="caution">
    <text evidence="4">The sequence shown here is derived from an EMBL/GenBank/DDBJ whole genome shotgun (WGS) entry which is preliminary data.</text>
</comment>
<protein>
    <submittedName>
        <fullName evidence="4">Uncharacterized protein</fullName>
    </submittedName>
</protein>
<reference evidence="4 5" key="1">
    <citation type="journal article" date="2024" name="Nat. Commun.">
        <title>Phylogenomics reveals the evolutionary origins of lichenization in chlorophyte algae.</title>
        <authorList>
            <person name="Puginier C."/>
            <person name="Libourel C."/>
            <person name="Otte J."/>
            <person name="Skaloud P."/>
            <person name="Haon M."/>
            <person name="Grisel S."/>
            <person name="Petersen M."/>
            <person name="Berrin J.G."/>
            <person name="Delaux P.M."/>
            <person name="Dal Grande F."/>
            <person name="Keller J."/>
        </authorList>
    </citation>
    <scope>NUCLEOTIDE SEQUENCE [LARGE SCALE GENOMIC DNA]</scope>
    <source>
        <strain evidence="4 5">SAG 2523</strain>
    </source>
</reference>
<evidence type="ECO:0000256" key="2">
    <source>
        <dbReference type="ARBA" id="ARBA00022980"/>
    </source>
</evidence>
<proteinExistence type="inferred from homology"/>
<name>A0AAW1TA33_9CHLO</name>
<dbReference type="EMBL" id="JALJOV010000216">
    <property type="protein sequence ID" value="KAK9865806.1"/>
    <property type="molecule type" value="Genomic_DNA"/>
</dbReference>
<keyword evidence="5" id="KW-1185">Reference proteome</keyword>
<dbReference type="GO" id="GO:0015934">
    <property type="term" value="C:large ribosomal subunit"/>
    <property type="evidence" value="ECO:0007669"/>
    <property type="project" value="InterPro"/>
</dbReference>
<accession>A0AAW1TA33</accession>